<sequence>MIRPALFRPFLLCTLACLPLASALAQTPATGQPTSAADAGGCIHPFGLEDNTEYVYQLLDGDGKVSGIIRNRVVSLGSETNKKQTITTNTVLLKSGIYDKKQRLVHSQDLTFRCRQDTSFTDGLSEVNFDNLNRFRDRRLAYAPVPLAWPNQPTVGSELPGGGVTVDVSSSVVEIAKVFTKVQNRRVVSDLSPVVTPAGTFPCYKIESEREMGTLARVDLILRSTSKVVDYYSPNVGIVKTEIYDKKGKIEQTRVLAERNLGGKVTPSTAKEKMKKNE</sequence>
<dbReference type="Pfam" id="PF21347">
    <property type="entry name" value="DUF3108_like"/>
    <property type="match status" value="1"/>
</dbReference>
<feature type="chain" id="PRO_5047441683" description="DUF3108 domain-containing protein" evidence="1">
    <location>
        <begin position="26"/>
        <end position="278"/>
    </location>
</feature>
<name>A0ABQ1U316_9BACT</name>
<dbReference type="RefSeq" id="WP_188813884.1">
    <property type="nucleotide sequence ID" value="NZ_BMHT01000003.1"/>
</dbReference>
<keyword evidence="4" id="KW-1185">Reference proteome</keyword>
<evidence type="ECO:0000256" key="1">
    <source>
        <dbReference type="SAM" id="SignalP"/>
    </source>
</evidence>
<feature type="signal peptide" evidence="1">
    <location>
        <begin position="1"/>
        <end position="25"/>
    </location>
</feature>
<protein>
    <recommendedName>
        <fullName evidence="2">DUF3108 domain-containing protein</fullName>
    </recommendedName>
</protein>
<comment type="caution">
    <text evidence="3">The sequence shown here is derived from an EMBL/GenBank/DDBJ whole genome shotgun (WGS) entry which is preliminary data.</text>
</comment>
<gene>
    <name evidence="3" type="ORF">GCM10011383_21340</name>
</gene>
<evidence type="ECO:0000313" key="3">
    <source>
        <dbReference type="EMBL" id="GGF09861.1"/>
    </source>
</evidence>
<dbReference type="Gene3D" id="2.40.360.20">
    <property type="match status" value="1"/>
</dbReference>
<dbReference type="Proteomes" id="UP000632273">
    <property type="component" value="Unassembled WGS sequence"/>
</dbReference>
<dbReference type="EMBL" id="BMHT01000003">
    <property type="protein sequence ID" value="GGF09861.1"/>
    <property type="molecule type" value="Genomic_DNA"/>
</dbReference>
<evidence type="ECO:0000259" key="2">
    <source>
        <dbReference type="Pfam" id="PF21347"/>
    </source>
</evidence>
<dbReference type="InterPro" id="IPR049279">
    <property type="entry name" value="DUF3108-like"/>
</dbReference>
<feature type="domain" description="DUF3108" evidence="2">
    <location>
        <begin position="52"/>
        <end position="256"/>
    </location>
</feature>
<organism evidence="3 4">
    <name type="scientific">Hymenobacter cavernae</name>
    <dbReference type="NCBI Taxonomy" id="2044852"/>
    <lineage>
        <taxon>Bacteria</taxon>
        <taxon>Pseudomonadati</taxon>
        <taxon>Bacteroidota</taxon>
        <taxon>Cytophagia</taxon>
        <taxon>Cytophagales</taxon>
        <taxon>Hymenobacteraceae</taxon>
        <taxon>Hymenobacter</taxon>
    </lineage>
</organism>
<accession>A0ABQ1U316</accession>
<evidence type="ECO:0000313" key="4">
    <source>
        <dbReference type="Proteomes" id="UP000632273"/>
    </source>
</evidence>
<keyword evidence="1" id="KW-0732">Signal</keyword>
<proteinExistence type="predicted"/>
<reference evidence="4" key="1">
    <citation type="journal article" date="2019" name="Int. J. Syst. Evol. Microbiol.">
        <title>The Global Catalogue of Microorganisms (GCM) 10K type strain sequencing project: providing services to taxonomists for standard genome sequencing and annotation.</title>
        <authorList>
            <consortium name="The Broad Institute Genomics Platform"/>
            <consortium name="The Broad Institute Genome Sequencing Center for Infectious Disease"/>
            <person name="Wu L."/>
            <person name="Ma J."/>
        </authorList>
    </citation>
    <scope>NUCLEOTIDE SEQUENCE [LARGE SCALE GENOMIC DNA]</scope>
    <source>
        <strain evidence="4">CGMCC 1.15197</strain>
    </source>
</reference>